<dbReference type="RefSeq" id="WP_188444375.1">
    <property type="nucleotide sequence ID" value="NZ_BMFD01000020.1"/>
</dbReference>
<gene>
    <name evidence="1" type="ORF">GCM10010993_34700</name>
</gene>
<evidence type="ECO:0000313" key="2">
    <source>
        <dbReference type="Proteomes" id="UP000635885"/>
    </source>
</evidence>
<comment type="caution">
    <text evidence="1">The sequence shown here is derived from an EMBL/GenBank/DDBJ whole genome shotgun (WGS) entry which is preliminary data.</text>
</comment>
<proteinExistence type="predicted"/>
<protein>
    <submittedName>
        <fullName evidence="1">Uncharacterized protein</fullName>
    </submittedName>
</protein>
<organism evidence="1 2">
    <name type="scientific">Belliella aquatica</name>
    <dbReference type="NCBI Taxonomy" id="1323734"/>
    <lineage>
        <taxon>Bacteria</taxon>
        <taxon>Pseudomonadati</taxon>
        <taxon>Bacteroidota</taxon>
        <taxon>Cytophagia</taxon>
        <taxon>Cytophagales</taxon>
        <taxon>Cyclobacteriaceae</taxon>
        <taxon>Belliella</taxon>
    </lineage>
</organism>
<evidence type="ECO:0000313" key="1">
    <source>
        <dbReference type="EMBL" id="GGC53313.1"/>
    </source>
</evidence>
<dbReference type="Proteomes" id="UP000635885">
    <property type="component" value="Unassembled WGS sequence"/>
</dbReference>
<keyword evidence="2" id="KW-1185">Reference proteome</keyword>
<reference evidence="2" key="1">
    <citation type="journal article" date="2019" name="Int. J. Syst. Evol. Microbiol.">
        <title>The Global Catalogue of Microorganisms (GCM) 10K type strain sequencing project: providing services to taxonomists for standard genome sequencing and annotation.</title>
        <authorList>
            <consortium name="The Broad Institute Genomics Platform"/>
            <consortium name="The Broad Institute Genome Sequencing Center for Infectious Disease"/>
            <person name="Wu L."/>
            <person name="Ma J."/>
        </authorList>
    </citation>
    <scope>NUCLEOTIDE SEQUENCE [LARGE SCALE GENOMIC DNA]</scope>
    <source>
        <strain evidence="2">CGMCC 1.12479</strain>
    </source>
</reference>
<sequence length="198" mass="23522">MKIGTLEDLKGFVRAYIVLNINDSETEFLRHSTYDAFYEKSGEVFYSDMGRLVFSTLKKISADAINDTKYPFEKAELLLRLYYLGCTNLHDRGYDSHPLNEFCDEHTAYLKKWQSATLDNIYKEEETIKLLHPFIRDKIERPQLSERLKYNQEIFFGFYEFIQTKNPIYSEQYRSGNVKLSMSNSQFLIDHYNIRIPL</sequence>
<dbReference type="EMBL" id="BMFD01000020">
    <property type="protein sequence ID" value="GGC53313.1"/>
    <property type="molecule type" value="Genomic_DNA"/>
</dbReference>
<name>A0ABQ1N4E8_9BACT</name>
<accession>A0ABQ1N4E8</accession>